<evidence type="ECO:0000256" key="2">
    <source>
        <dbReference type="SAM" id="Phobius"/>
    </source>
</evidence>
<gene>
    <name evidence="3" type="ORF">HGA15_01660</name>
</gene>
<protein>
    <submittedName>
        <fullName evidence="3">Uncharacterized protein</fullName>
    </submittedName>
</protein>
<dbReference type="AlphaFoldDB" id="A0A846Y8V8"/>
<comment type="caution">
    <text evidence="3">The sequence shown here is derived from an EMBL/GenBank/DDBJ whole genome shotgun (WGS) entry which is preliminary data.</text>
</comment>
<dbReference type="EMBL" id="JAAXOT010000001">
    <property type="protein sequence ID" value="NKY54885.1"/>
    <property type="molecule type" value="Genomic_DNA"/>
</dbReference>
<accession>A0A846Y8V8</accession>
<name>A0A846Y8V8_9NOCA</name>
<keyword evidence="2" id="KW-0472">Membrane</keyword>
<sequence length="64" mass="6912">MNDRFDDVVVLADHSILLAIPAFLPAFLIAGVVLFIAVRDRRAGADEPAPPHVTDTAPDTDEEN</sequence>
<keyword evidence="2" id="KW-0812">Transmembrane</keyword>
<feature type="region of interest" description="Disordered" evidence="1">
    <location>
        <begin position="43"/>
        <end position="64"/>
    </location>
</feature>
<reference evidence="3 4" key="1">
    <citation type="submission" date="2020-04" db="EMBL/GenBank/DDBJ databases">
        <title>MicrobeNet Type strains.</title>
        <authorList>
            <person name="Nicholson A.C."/>
        </authorList>
    </citation>
    <scope>NUCLEOTIDE SEQUENCE [LARGE SCALE GENOMIC DNA]</scope>
    <source>
        <strain evidence="3 4">JCM 3332</strain>
    </source>
</reference>
<evidence type="ECO:0000256" key="1">
    <source>
        <dbReference type="SAM" id="MobiDB-lite"/>
    </source>
</evidence>
<feature type="transmembrane region" description="Helical" evidence="2">
    <location>
        <begin position="16"/>
        <end position="38"/>
    </location>
</feature>
<keyword evidence="4" id="KW-1185">Reference proteome</keyword>
<keyword evidence="2" id="KW-1133">Transmembrane helix</keyword>
<evidence type="ECO:0000313" key="3">
    <source>
        <dbReference type="EMBL" id="NKY54885.1"/>
    </source>
</evidence>
<dbReference type="Proteomes" id="UP000570678">
    <property type="component" value="Unassembled WGS sequence"/>
</dbReference>
<dbReference type="RefSeq" id="WP_062970764.1">
    <property type="nucleotide sequence ID" value="NZ_JAAXOT010000001.1"/>
</dbReference>
<proteinExistence type="predicted"/>
<evidence type="ECO:0000313" key="4">
    <source>
        <dbReference type="Proteomes" id="UP000570678"/>
    </source>
</evidence>
<organism evidence="3 4">
    <name type="scientific">Nocardia flavorosea</name>
    <dbReference type="NCBI Taxonomy" id="53429"/>
    <lineage>
        <taxon>Bacteria</taxon>
        <taxon>Bacillati</taxon>
        <taxon>Actinomycetota</taxon>
        <taxon>Actinomycetes</taxon>
        <taxon>Mycobacteriales</taxon>
        <taxon>Nocardiaceae</taxon>
        <taxon>Nocardia</taxon>
    </lineage>
</organism>